<evidence type="ECO:0000313" key="7">
    <source>
        <dbReference type="Proteomes" id="UP000719942"/>
    </source>
</evidence>
<dbReference type="NCBIfam" id="TIGR02840">
    <property type="entry name" value="spore_YtaF"/>
    <property type="match status" value="1"/>
</dbReference>
<feature type="transmembrane region" description="Helical" evidence="5">
    <location>
        <begin position="31"/>
        <end position="53"/>
    </location>
</feature>
<gene>
    <name evidence="6" type="primary">ytaF</name>
    <name evidence="6" type="ORF">J5W02_13575</name>
</gene>
<dbReference type="Proteomes" id="UP000719942">
    <property type="component" value="Unassembled WGS sequence"/>
</dbReference>
<organism evidence="6 7">
    <name type="scientific">Caproiciproducens faecalis</name>
    <dbReference type="NCBI Taxonomy" id="2820301"/>
    <lineage>
        <taxon>Bacteria</taxon>
        <taxon>Bacillati</taxon>
        <taxon>Bacillota</taxon>
        <taxon>Clostridia</taxon>
        <taxon>Eubacteriales</taxon>
        <taxon>Acutalibacteraceae</taxon>
        <taxon>Caproiciproducens</taxon>
    </lineage>
</organism>
<keyword evidence="4 5" id="KW-0472">Membrane</keyword>
<sequence>MYLISVLLFALSANLDNFTVAITFGMRKIKMNYFINFLIAVITGAGTFFSMWIGKMIGRFFPVSVSNTLGSVILILIGLWFLKDFFKKPKEPQQSRQDEKVNLNTMLKDPEKADMDSSGTIDVRESAILALALTINNFGMGVGASISGLNICATTVFTFLISMVSITLGYRVGKGFIPESLCRFVPLISGGIVIALGIFEMLI</sequence>
<comment type="caution">
    <text evidence="6">The sequence shown here is derived from an EMBL/GenBank/DDBJ whole genome shotgun (WGS) entry which is preliminary data.</text>
</comment>
<proteinExistence type="predicted"/>
<evidence type="ECO:0000256" key="1">
    <source>
        <dbReference type="ARBA" id="ARBA00022475"/>
    </source>
</evidence>
<keyword evidence="1" id="KW-1003">Cell membrane</keyword>
<keyword evidence="2 5" id="KW-0812">Transmembrane</keyword>
<accession>A0ABS7DRB8</accession>
<keyword evidence="3 5" id="KW-1133">Transmembrane helix</keyword>
<dbReference type="PANTHER" id="PTHR35529:SF2">
    <property type="entry name" value="SPORULATION PROTEIN YTAF-RELATED"/>
    <property type="match status" value="1"/>
</dbReference>
<feature type="transmembrane region" description="Helical" evidence="5">
    <location>
        <begin position="60"/>
        <end position="82"/>
    </location>
</feature>
<dbReference type="InterPro" id="IPR003810">
    <property type="entry name" value="Mntp/YtaF"/>
</dbReference>
<dbReference type="EMBL" id="JAGFNZ010000006">
    <property type="protein sequence ID" value="MBW7573840.1"/>
    <property type="molecule type" value="Genomic_DNA"/>
</dbReference>
<evidence type="ECO:0000256" key="4">
    <source>
        <dbReference type="ARBA" id="ARBA00023136"/>
    </source>
</evidence>
<dbReference type="InterPro" id="IPR014205">
    <property type="entry name" value="Spore_YtaF"/>
</dbReference>
<dbReference type="Pfam" id="PF02659">
    <property type="entry name" value="Mntp"/>
    <property type="match status" value="1"/>
</dbReference>
<evidence type="ECO:0000256" key="2">
    <source>
        <dbReference type="ARBA" id="ARBA00022692"/>
    </source>
</evidence>
<evidence type="ECO:0000256" key="3">
    <source>
        <dbReference type="ARBA" id="ARBA00022989"/>
    </source>
</evidence>
<dbReference type="PANTHER" id="PTHR35529">
    <property type="entry name" value="MANGANESE EFFLUX PUMP MNTP-RELATED"/>
    <property type="match status" value="1"/>
</dbReference>
<protein>
    <submittedName>
        <fullName evidence="6">Sporulation membrane protein YtaF</fullName>
    </submittedName>
</protein>
<keyword evidence="7" id="KW-1185">Reference proteome</keyword>
<evidence type="ECO:0000256" key="5">
    <source>
        <dbReference type="SAM" id="Phobius"/>
    </source>
</evidence>
<feature type="transmembrane region" description="Helical" evidence="5">
    <location>
        <begin position="146"/>
        <end position="169"/>
    </location>
</feature>
<reference evidence="6 7" key="1">
    <citation type="submission" date="2021-03" db="EMBL/GenBank/DDBJ databases">
        <title>Caproiciproducens sp. nov. isolated from feces of cow.</title>
        <authorList>
            <person name="Choi J.-Y."/>
        </authorList>
    </citation>
    <scope>NUCLEOTIDE SEQUENCE [LARGE SCALE GENOMIC DNA]</scope>
    <source>
        <strain evidence="6 7">AGMB10547</strain>
    </source>
</reference>
<evidence type="ECO:0000313" key="6">
    <source>
        <dbReference type="EMBL" id="MBW7573840.1"/>
    </source>
</evidence>
<name>A0ABS7DRB8_9FIRM</name>
<feature type="transmembrane region" description="Helical" evidence="5">
    <location>
        <begin position="181"/>
        <end position="199"/>
    </location>
</feature>